<dbReference type="InterPro" id="IPR056884">
    <property type="entry name" value="NPHP3-like_N"/>
</dbReference>
<dbReference type="PROSITE" id="PS50294">
    <property type="entry name" value="WD_REPEATS_REGION"/>
    <property type="match status" value="1"/>
</dbReference>
<reference evidence="6" key="1">
    <citation type="submission" date="2021-04" db="EMBL/GenBank/DDBJ databases">
        <title>Draft genome of Fusarium avenaceum strain F156N33, isolated from an atmospheric sample in Virginia.</title>
        <authorList>
            <person name="Yang S."/>
            <person name="Vinatzer B.A."/>
            <person name="Coleman J."/>
        </authorList>
    </citation>
    <scope>NUCLEOTIDE SEQUENCE</scope>
    <source>
        <strain evidence="6">F156N33</strain>
    </source>
</reference>
<keyword evidence="1" id="KW-0677">Repeat</keyword>
<keyword evidence="7" id="KW-1185">Reference proteome</keyword>
<feature type="domain" description="Nephrocystin 3-like N-terminal" evidence="5">
    <location>
        <begin position="500"/>
        <end position="542"/>
    </location>
</feature>
<feature type="domain" description="Nephrocystin 3-like N-terminal" evidence="5">
    <location>
        <begin position="408"/>
        <end position="496"/>
    </location>
</feature>
<dbReference type="SUPFAM" id="SSF50978">
    <property type="entry name" value="WD40 repeat-like"/>
    <property type="match status" value="1"/>
</dbReference>
<evidence type="ECO:0000256" key="2">
    <source>
        <dbReference type="PROSITE-ProRule" id="PRU00221"/>
    </source>
</evidence>
<protein>
    <recommendedName>
        <fullName evidence="8">NWD NACHT-NTPase N-terminal domain-containing protein</fullName>
    </recommendedName>
</protein>
<evidence type="ECO:0000313" key="7">
    <source>
        <dbReference type="Proteomes" id="UP000782241"/>
    </source>
</evidence>
<evidence type="ECO:0000259" key="4">
    <source>
        <dbReference type="Pfam" id="PF17100"/>
    </source>
</evidence>
<evidence type="ECO:0000256" key="1">
    <source>
        <dbReference type="ARBA" id="ARBA00022737"/>
    </source>
</evidence>
<dbReference type="Gene3D" id="3.40.50.300">
    <property type="entry name" value="P-loop containing nucleotide triphosphate hydrolases"/>
    <property type="match status" value="1"/>
</dbReference>
<dbReference type="Gene3D" id="2.130.10.10">
    <property type="entry name" value="YVTN repeat-like/Quinoprotein amine dehydrogenase"/>
    <property type="match status" value="1"/>
</dbReference>
<gene>
    <name evidence="6" type="ORF">KAF25_010941</name>
</gene>
<dbReference type="SUPFAM" id="SSF52540">
    <property type="entry name" value="P-loop containing nucleoside triphosphate hydrolases"/>
    <property type="match status" value="1"/>
</dbReference>
<proteinExistence type="predicted"/>
<dbReference type="Proteomes" id="UP000782241">
    <property type="component" value="Unassembled WGS sequence"/>
</dbReference>
<feature type="region of interest" description="Disordered" evidence="3">
    <location>
        <begin position="21"/>
        <end position="88"/>
    </location>
</feature>
<dbReference type="SUPFAM" id="SSF50969">
    <property type="entry name" value="YVTN repeat-like/Quinoprotein amine dehydrogenase"/>
    <property type="match status" value="1"/>
</dbReference>
<feature type="compositionally biased region" description="Low complexity" evidence="3">
    <location>
        <begin position="21"/>
        <end position="31"/>
    </location>
</feature>
<sequence length="1463" mass="164945">MKDDLRRFKVHVKKKVKDLLTSSDGLDSSAADNEETSQQNRPDSEQVATGEVLPTDRTKGTASLDTSDRGVPPAASRKKDTFSSEGEALDTSGWDKIWAEAYKKVKEDPKDAIIFTKLELFLDNGSETNDFAIAAGDDDSAMAANSVRLKAIQKIAEQRLDAFEEGKLSFNVGKRPIVVREAIIKAVDVINTLKPIISGAVTAEPAAALAWAGITTALPILEGIFRQDENAATGLTEITFLMARYQMFHEPDFASDLQSTSHSVASLELLQHVRDELVSIYAAIYMYEARFILQYATRNKMHRAIRNALNADEWKELWSEIQSKARRINEGVRDLIGVKTLETWNKIKTIEMCTGRIESVQQEILKSVEDIDRRLVLQSLKITGNAFFDSRKTSDTEGPCLLGTQRQILKTIQDWAEDPADTMILWLEGMAGTGKTSISMTVASALKEEKAFTVRLDPPHRAFLGASFFFNKVDATRNNTMEFFTTIAWCLSTISPGNGSPLLVIVDALDECDDKDAETFLGMLENLHHLRQVRLRLFITSRREGHISRSFRDLPSHLHRTVRLEKVKSSLGRESDIIFYLSKRLNDISTRYRVMDGGLSHSDIEKLAEKSDGLFIYAVTACRFLDNSQFFIKEFRDMRLDLILAQDQGPQQEVDGIYLKVLRFPDFDKEPESVRELFYSKISRLIGFTILLLRPVSVDTLCKLLPKEEANINYYLDYLHPILNIPDDPRVPVSLIHLSFRDFMLDEKRSQLLPFSIKEPDMHRDILDRCLEIMETGLQHNICRLELPGTFVSQVDSARVQSYIPPSLQYACLHWVSHLVKLDGESLTQSGLEDRGVVQVFLQKRLLFWLEVMAFIREAPSIIPIIGRLESFIHRSEDPESRSLVRDAKRFIHDNRWIIENAPMQIYCSSLLFCPINSKIRLYYQELIPKWITTKPETAESEVSEAYTLHGHSDFIQDVAFSPAEALLASTSNDKTTRIWDYVTGSEQYRFHEPGGPVCLSFSIDGLRVASGCFDGTICVRNLKKASEVCFSCPSGVVQVCFSPTASNLLAALCDDGILRIWDLDHKHQAPVQHAGTPEHRMGFTFSPDGRIIAVYRQYLISLSDIIEGKEVSQFKVANYVQVMAFSIDLRILAVKQQDSIDFWDITSSDPNLIRSEEVGFSKYSFLYLPTDEKFKIHQTSSGILELFELSTGTPIGKFHRESGGALSFDGALVADTSSYHPVIRVSSDPSTPSMHQEEESAPGYVELLNDSIALSYDDDKLTKSWNVVEGDMQPFLDLVRTIKRSTDGKTFLLQLNEGDEFQVWKMGSRQSRATFSKMADVAFVPGSGDLATLSLSGDLQFLNWNAQTCSFKPIWHFRLEDVVFAEIPKIYYWASTLYLSPNGQEAIVNLDAPSHGPASWQLWNLDKKTKVNATVFRGVTDIKFSPTNDFYSVEYHYGGQVACSMCQTEKGLRTATCTVTSP</sequence>
<dbReference type="PANTHER" id="PTHR10039:SF14">
    <property type="entry name" value="NACHT DOMAIN-CONTAINING PROTEIN"/>
    <property type="match status" value="1"/>
</dbReference>
<dbReference type="InterPro" id="IPR036322">
    <property type="entry name" value="WD40_repeat_dom_sf"/>
</dbReference>
<feature type="repeat" description="WD" evidence="2">
    <location>
        <begin position="949"/>
        <end position="990"/>
    </location>
</feature>
<dbReference type="InterPro" id="IPR011044">
    <property type="entry name" value="Quino_amine_DH_bsu"/>
</dbReference>
<feature type="domain" description="NWD NACHT-NTPase N-terminal" evidence="4">
    <location>
        <begin position="96"/>
        <end position="328"/>
    </location>
</feature>
<accession>A0A9P7GYC0</accession>
<dbReference type="PANTHER" id="PTHR10039">
    <property type="entry name" value="AMELOGENIN"/>
    <property type="match status" value="1"/>
</dbReference>
<dbReference type="Pfam" id="PF00400">
    <property type="entry name" value="WD40"/>
    <property type="match status" value="3"/>
</dbReference>
<dbReference type="PROSITE" id="PS50082">
    <property type="entry name" value="WD_REPEATS_2"/>
    <property type="match status" value="1"/>
</dbReference>
<keyword evidence="2" id="KW-0853">WD repeat</keyword>
<organism evidence="6 7">
    <name type="scientific">Fusarium avenaceum</name>
    <dbReference type="NCBI Taxonomy" id="40199"/>
    <lineage>
        <taxon>Eukaryota</taxon>
        <taxon>Fungi</taxon>
        <taxon>Dikarya</taxon>
        <taxon>Ascomycota</taxon>
        <taxon>Pezizomycotina</taxon>
        <taxon>Sordariomycetes</taxon>
        <taxon>Hypocreomycetidae</taxon>
        <taxon>Hypocreales</taxon>
        <taxon>Nectriaceae</taxon>
        <taxon>Fusarium</taxon>
        <taxon>Fusarium tricinctum species complex</taxon>
    </lineage>
</organism>
<evidence type="ECO:0000259" key="5">
    <source>
        <dbReference type="Pfam" id="PF24883"/>
    </source>
</evidence>
<dbReference type="EMBL" id="JAGPUO010000033">
    <property type="protein sequence ID" value="KAG5655207.1"/>
    <property type="molecule type" value="Genomic_DNA"/>
</dbReference>
<name>A0A9P7GYC0_9HYPO</name>
<comment type="caution">
    <text evidence="6">The sequence shown here is derived from an EMBL/GenBank/DDBJ whole genome shotgun (WGS) entry which is preliminary data.</text>
</comment>
<dbReference type="InterPro" id="IPR015943">
    <property type="entry name" value="WD40/YVTN_repeat-like_dom_sf"/>
</dbReference>
<dbReference type="Pfam" id="PF17100">
    <property type="entry name" value="NACHT_N"/>
    <property type="match status" value="1"/>
</dbReference>
<dbReference type="InterPro" id="IPR031359">
    <property type="entry name" value="NACHT_N"/>
</dbReference>
<dbReference type="SMART" id="SM00320">
    <property type="entry name" value="WD40"/>
    <property type="match status" value="4"/>
</dbReference>
<dbReference type="InterPro" id="IPR001680">
    <property type="entry name" value="WD40_rpt"/>
</dbReference>
<evidence type="ECO:0008006" key="8">
    <source>
        <dbReference type="Google" id="ProtNLM"/>
    </source>
</evidence>
<dbReference type="InterPro" id="IPR027417">
    <property type="entry name" value="P-loop_NTPase"/>
</dbReference>
<evidence type="ECO:0000313" key="6">
    <source>
        <dbReference type="EMBL" id="KAG5655207.1"/>
    </source>
</evidence>
<evidence type="ECO:0000256" key="3">
    <source>
        <dbReference type="SAM" id="MobiDB-lite"/>
    </source>
</evidence>
<dbReference type="Pfam" id="PF24883">
    <property type="entry name" value="NPHP3_N"/>
    <property type="match status" value="2"/>
</dbReference>